<dbReference type="Proteomes" id="UP000800092">
    <property type="component" value="Unassembled WGS sequence"/>
</dbReference>
<dbReference type="PANTHER" id="PTHR43329">
    <property type="entry name" value="EPOXIDE HYDROLASE"/>
    <property type="match status" value="1"/>
</dbReference>
<evidence type="ECO:0000313" key="4">
    <source>
        <dbReference type="EMBL" id="KAF2229747.1"/>
    </source>
</evidence>
<keyword evidence="5" id="KW-1185">Reference proteome</keyword>
<proteinExistence type="inferred from homology"/>
<dbReference type="PRINTS" id="PR00412">
    <property type="entry name" value="EPOXHYDRLASE"/>
</dbReference>
<comment type="similarity">
    <text evidence="2">Belongs to the AB hydrolase superfamily. Epoxide hydrolase family.</text>
</comment>
<keyword evidence="1 4" id="KW-0378">Hydrolase</keyword>
<dbReference type="Gene3D" id="3.40.50.1820">
    <property type="entry name" value="alpha/beta hydrolase"/>
    <property type="match status" value="1"/>
</dbReference>
<protein>
    <submittedName>
        <fullName evidence="4">Alpha/beta-hydrolase</fullName>
    </submittedName>
</protein>
<organism evidence="4 5">
    <name type="scientific">Viridothelium virens</name>
    <name type="common">Speckled blister lichen</name>
    <name type="synonym">Trypethelium virens</name>
    <dbReference type="NCBI Taxonomy" id="1048519"/>
    <lineage>
        <taxon>Eukaryota</taxon>
        <taxon>Fungi</taxon>
        <taxon>Dikarya</taxon>
        <taxon>Ascomycota</taxon>
        <taxon>Pezizomycotina</taxon>
        <taxon>Dothideomycetes</taxon>
        <taxon>Dothideomycetes incertae sedis</taxon>
        <taxon>Trypetheliales</taxon>
        <taxon>Trypetheliaceae</taxon>
        <taxon>Viridothelium</taxon>
    </lineage>
</organism>
<evidence type="ECO:0000313" key="5">
    <source>
        <dbReference type="Proteomes" id="UP000800092"/>
    </source>
</evidence>
<evidence type="ECO:0000256" key="2">
    <source>
        <dbReference type="ARBA" id="ARBA00038334"/>
    </source>
</evidence>
<dbReference type="InterPro" id="IPR029058">
    <property type="entry name" value="AB_hydrolase_fold"/>
</dbReference>
<dbReference type="InterPro" id="IPR000639">
    <property type="entry name" value="Epox_hydrolase-like"/>
</dbReference>
<dbReference type="GO" id="GO:0016787">
    <property type="term" value="F:hydrolase activity"/>
    <property type="evidence" value="ECO:0007669"/>
    <property type="project" value="UniProtKB-KW"/>
</dbReference>
<dbReference type="EMBL" id="ML991855">
    <property type="protein sequence ID" value="KAF2229747.1"/>
    <property type="molecule type" value="Genomic_DNA"/>
</dbReference>
<accession>A0A6A6GVM0</accession>
<name>A0A6A6GVM0_VIRVR</name>
<dbReference type="Pfam" id="PF00561">
    <property type="entry name" value="Abhydrolase_1"/>
    <property type="match status" value="1"/>
</dbReference>
<dbReference type="SUPFAM" id="SSF53474">
    <property type="entry name" value="alpha/beta-Hydrolases"/>
    <property type="match status" value="1"/>
</dbReference>
<dbReference type="InterPro" id="IPR000073">
    <property type="entry name" value="AB_hydrolase_1"/>
</dbReference>
<reference evidence="4" key="1">
    <citation type="journal article" date="2020" name="Stud. Mycol.">
        <title>101 Dothideomycetes genomes: a test case for predicting lifestyles and emergence of pathogens.</title>
        <authorList>
            <person name="Haridas S."/>
            <person name="Albert R."/>
            <person name="Binder M."/>
            <person name="Bloem J."/>
            <person name="Labutti K."/>
            <person name="Salamov A."/>
            <person name="Andreopoulos B."/>
            <person name="Baker S."/>
            <person name="Barry K."/>
            <person name="Bills G."/>
            <person name="Bluhm B."/>
            <person name="Cannon C."/>
            <person name="Castanera R."/>
            <person name="Culley D."/>
            <person name="Daum C."/>
            <person name="Ezra D."/>
            <person name="Gonzalez J."/>
            <person name="Henrissat B."/>
            <person name="Kuo A."/>
            <person name="Liang C."/>
            <person name="Lipzen A."/>
            <person name="Lutzoni F."/>
            <person name="Magnuson J."/>
            <person name="Mondo S."/>
            <person name="Nolan M."/>
            <person name="Ohm R."/>
            <person name="Pangilinan J."/>
            <person name="Park H.-J."/>
            <person name="Ramirez L."/>
            <person name="Alfaro M."/>
            <person name="Sun H."/>
            <person name="Tritt A."/>
            <person name="Yoshinaga Y."/>
            <person name="Zwiers L.-H."/>
            <person name="Turgeon B."/>
            <person name="Goodwin S."/>
            <person name="Spatafora J."/>
            <person name="Crous P."/>
            <person name="Grigoriev I."/>
        </authorList>
    </citation>
    <scope>NUCLEOTIDE SEQUENCE</scope>
    <source>
        <strain evidence="4">Tuck. ex Michener</strain>
    </source>
</reference>
<dbReference type="AlphaFoldDB" id="A0A6A6GVM0"/>
<dbReference type="OrthoDB" id="284184at2759"/>
<gene>
    <name evidence="4" type="ORF">EV356DRAFT_520651</name>
</gene>
<evidence type="ECO:0000259" key="3">
    <source>
        <dbReference type="Pfam" id="PF00561"/>
    </source>
</evidence>
<sequence length="334" mass="37922">MASIWSPTNAKSAKLNTGRTYGWVSIPGSHSSRGTILFLHGFPSASYDWRHQIDHFSALGYRILAPDLLGYGDTDKPTELEPYAFKSMAADIIALLDYEGVEDKVHMVGHDFGSLFLSQIINYHPGRVRTASFLAVNYFPPGEPLDIDQAKALCEGALGFERFGYIRFFNEKGCWKLMDDHLESFFTLFYGSEPDTAMDFYPAGKLEAWLKADRKSSFPRHMTAAEKQMRDHIFDPSAGRGYRGPTNWYKARFGHKIGVEQEQKDGLDPYIPCPTLYVEQAPTSKVHMPYLTEQTAKYTKAENITKAVETESHWIILDSAKEVNQILEEFLARY</sequence>
<evidence type="ECO:0000256" key="1">
    <source>
        <dbReference type="ARBA" id="ARBA00022801"/>
    </source>
</evidence>
<feature type="domain" description="AB hydrolase-1" evidence="3">
    <location>
        <begin position="35"/>
        <end position="143"/>
    </location>
</feature>